<dbReference type="OrthoDB" id="4535590at2"/>
<evidence type="ECO:0000313" key="2">
    <source>
        <dbReference type="Proteomes" id="UP000326979"/>
    </source>
</evidence>
<dbReference type="AlphaFoldDB" id="A0A5N8W6S0"/>
<protein>
    <submittedName>
        <fullName evidence="1">Uncharacterized protein</fullName>
    </submittedName>
</protein>
<sequence>MHSPALESALAAVDTVFDGFTSPGETGCGRCHLPEQTAYLRTPNTRVPPDVLEMYVFEVADHFHDHAAVMRRLLPQGARALADGTLGPVGWRNHGLSEVDWRLWPAEQAAAVEAFVSAWWEEVLATPEPPHPVEDVFQACSAVLGSFAPLLDRWGSGPVADAHLLRCVEQWLDDLLSDRSPFLFGNAWDTDVRELQSWLAHEAPARLESRDYGLATRAGALALPCPERRDRLY</sequence>
<keyword evidence="2" id="KW-1185">Reference proteome</keyword>
<evidence type="ECO:0000313" key="1">
    <source>
        <dbReference type="EMBL" id="MPY42596.1"/>
    </source>
</evidence>
<name>A0A5N8W6S0_9ACTN</name>
<proteinExistence type="predicted"/>
<comment type="caution">
    <text evidence="1">The sequence shown here is derived from an EMBL/GenBank/DDBJ whole genome shotgun (WGS) entry which is preliminary data.</text>
</comment>
<dbReference type="EMBL" id="VJZE01000163">
    <property type="protein sequence ID" value="MPY42596.1"/>
    <property type="molecule type" value="Genomic_DNA"/>
</dbReference>
<reference evidence="1 2" key="1">
    <citation type="submission" date="2019-07" db="EMBL/GenBank/DDBJ databases">
        <title>New species of Amycolatopsis and Streptomyces.</title>
        <authorList>
            <person name="Duangmal K."/>
            <person name="Teo W.F.A."/>
            <person name="Lipun K."/>
        </authorList>
    </citation>
    <scope>NUCLEOTIDE SEQUENCE [LARGE SCALE GENOMIC DNA]</scope>
    <source>
        <strain evidence="1 2">TISTR 2346</strain>
    </source>
</reference>
<organism evidence="1 2">
    <name type="scientific">Streptomyces phyllanthi</name>
    <dbReference type="NCBI Taxonomy" id="1803180"/>
    <lineage>
        <taxon>Bacteria</taxon>
        <taxon>Bacillati</taxon>
        <taxon>Actinomycetota</taxon>
        <taxon>Actinomycetes</taxon>
        <taxon>Kitasatosporales</taxon>
        <taxon>Streptomycetaceae</taxon>
        <taxon>Streptomyces</taxon>
    </lineage>
</organism>
<gene>
    <name evidence="1" type="ORF">FNH04_22635</name>
</gene>
<dbReference type="Proteomes" id="UP000326979">
    <property type="component" value="Unassembled WGS sequence"/>
</dbReference>
<accession>A0A5N8W6S0</accession>
<dbReference type="RefSeq" id="WP_152787060.1">
    <property type="nucleotide sequence ID" value="NZ_BAABEQ010000098.1"/>
</dbReference>